<name>A0A8H8X0L6_9HYPH</name>
<dbReference type="SUPFAM" id="SSF55729">
    <property type="entry name" value="Acyl-CoA N-acyltransferases (Nat)"/>
    <property type="match status" value="1"/>
</dbReference>
<protein>
    <recommendedName>
        <fullName evidence="6">Acyl-homoserine-lactone synthase</fullName>
        <ecNumber evidence="6">2.3.1.184</ecNumber>
    </recommendedName>
    <alternativeName>
        <fullName evidence="6">Autoinducer synthesis protein</fullName>
    </alternativeName>
</protein>
<keyword evidence="4 5" id="KW-0071">Autoinducer synthesis</keyword>
<dbReference type="PROSITE" id="PS51187">
    <property type="entry name" value="AUTOINDUCER_SYNTH_2"/>
    <property type="match status" value="1"/>
</dbReference>
<dbReference type="InterPro" id="IPR001690">
    <property type="entry name" value="Autoind_synthase"/>
</dbReference>
<keyword evidence="2 6" id="KW-0808">Transferase</keyword>
<keyword evidence="3 6" id="KW-0949">S-adenosyl-L-methionine</keyword>
<keyword evidence="1 5" id="KW-0673">Quorum sensing</keyword>
<comment type="catalytic activity">
    <reaction evidence="6">
        <text>a fatty acyl-[ACP] + S-adenosyl-L-methionine = an N-acyl-L-homoserine lactone + S-methyl-5'-thioadenosine + holo-[ACP] + H(+)</text>
        <dbReference type="Rhea" id="RHEA:10096"/>
        <dbReference type="Rhea" id="RHEA-COMP:9685"/>
        <dbReference type="Rhea" id="RHEA-COMP:14125"/>
        <dbReference type="ChEBI" id="CHEBI:15378"/>
        <dbReference type="ChEBI" id="CHEBI:17509"/>
        <dbReference type="ChEBI" id="CHEBI:55474"/>
        <dbReference type="ChEBI" id="CHEBI:59789"/>
        <dbReference type="ChEBI" id="CHEBI:64479"/>
        <dbReference type="ChEBI" id="CHEBI:138651"/>
        <dbReference type="EC" id="2.3.1.184"/>
    </reaction>
</comment>
<accession>A0A8H8X0L6</accession>
<dbReference type="AlphaFoldDB" id="A0A8H8X0L6"/>
<evidence type="ECO:0000256" key="1">
    <source>
        <dbReference type="ARBA" id="ARBA00022654"/>
    </source>
</evidence>
<evidence type="ECO:0000256" key="2">
    <source>
        <dbReference type="ARBA" id="ARBA00022679"/>
    </source>
</evidence>
<dbReference type="EMBL" id="AP024148">
    <property type="protein sequence ID" value="BCM87915.1"/>
    <property type="molecule type" value="Genomic_DNA"/>
</dbReference>
<comment type="similarity">
    <text evidence="5 6">Belongs to the autoinducer synthase family.</text>
</comment>
<dbReference type="PANTHER" id="PTHR39322">
    <property type="entry name" value="ACYL-HOMOSERINE-LACTONE SYNTHASE"/>
    <property type="match status" value="1"/>
</dbReference>
<dbReference type="Proteomes" id="UP000663508">
    <property type="component" value="Plasmid pVL1_3"/>
</dbReference>
<proteinExistence type="inferred from homology"/>
<dbReference type="PANTHER" id="PTHR39322:SF1">
    <property type="entry name" value="ISOVALERYL-HOMOSERINE LACTONE SYNTHASE"/>
    <property type="match status" value="1"/>
</dbReference>
<organism evidence="7 8">
    <name type="scientific">Methylobacterium indicum</name>
    <dbReference type="NCBI Taxonomy" id="1775910"/>
    <lineage>
        <taxon>Bacteria</taxon>
        <taxon>Pseudomonadati</taxon>
        <taxon>Pseudomonadota</taxon>
        <taxon>Alphaproteobacteria</taxon>
        <taxon>Hyphomicrobiales</taxon>
        <taxon>Methylobacteriaceae</taxon>
        <taxon>Methylobacterium</taxon>
    </lineage>
</organism>
<dbReference type="KEGG" id="mind:mvi_63760"/>
<dbReference type="Gene3D" id="3.40.630.30">
    <property type="match status" value="1"/>
</dbReference>
<dbReference type="GO" id="GO:0009372">
    <property type="term" value="P:quorum sensing"/>
    <property type="evidence" value="ECO:0007669"/>
    <property type="project" value="UniProtKB-UniRule"/>
</dbReference>
<evidence type="ECO:0000256" key="4">
    <source>
        <dbReference type="ARBA" id="ARBA00022929"/>
    </source>
</evidence>
<dbReference type="Pfam" id="PF00765">
    <property type="entry name" value="Autoind_synth"/>
    <property type="match status" value="1"/>
</dbReference>
<reference evidence="7" key="1">
    <citation type="submission" date="2020-11" db="EMBL/GenBank/DDBJ databases">
        <title>Complete genome sequence of a novel pathogenic Methylobacterium strain isolated from rice in Vietnam.</title>
        <authorList>
            <person name="Lai K."/>
            <person name="Okazaki S."/>
            <person name="Higashi K."/>
            <person name="Mori H."/>
            <person name="Toyoda A."/>
            <person name="Kurokawa K."/>
        </authorList>
    </citation>
    <scope>NUCLEOTIDE SEQUENCE</scope>
    <source>
        <strain evidence="7">VL1</strain>
        <plasmid evidence="7">pVL1_3</plasmid>
    </source>
</reference>
<gene>
    <name evidence="7" type="ORF">mvi_63760</name>
</gene>
<sequence length="218" mass="24430">MLVVVDRQNYSESSGMLDAMYRFRHRVFVDTMKWEACRKPDGRDIDQFDGPDCIHVAACDGEAVISYSRLLLTTKPHLQSHVYPELLQGRPAPSGPYIMEWTRCAAAPWRRPNSLAADPNAGRQFLAVTEMTPSLGLVGYIAQVHPTMITKLTAMGWDVEPLALPTRYDGQLVVPIYMEWNSGTGDATRRVFGLRGTPYDVLPDAMPAPWSEPLRYAS</sequence>
<geneLocation type="plasmid" evidence="7 8">
    <name>pVL1_3</name>
</geneLocation>
<evidence type="ECO:0000313" key="8">
    <source>
        <dbReference type="Proteomes" id="UP000663508"/>
    </source>
</evidence>
<evidence type="ECO:0000256" key="5">
    <source>
        <dbReference type="PROSITE-ProRule" id="PRU00533"/>
    </source>
</evidence>
<dbReference type="GO" id="GO:0061579">
    <property type="term" value="F:N-acyl homoserine lactone synthase activity"/>
    <property type="evidence" value="ECO:0007669"/>
    <property type="project" value="UniProtKB-UniRule"/>
</dbReference>
<dbReference type="EC" id="2.3.1.184" evidence="6"/>
<evidence type="ECO:0000313" key="7">
    <source>
        <dbReference type="EMBL" id="BCM87915.1"/>
    </source>
</evidence>
<keyword evidence="7" id="KW-0614">Plasmid</keyword>
<evidence type="ECO:0000256" key="3">
    <source>
        <dbReference type="ARBA" id="ARBA00022691"/>
    </source>
</evidence>
<dbReference type="PRINTS" id="PR01549">
    <property type="entry name" value="AUTOINDCRSYN"/>
</dbReference>
<evidence type="ECO:0000256" key="6">
    <source>
        <dbReference type="RuleBase" id="RU361135"/>
    </source>
</evidence>
<dbReference type="InterPro" id="IPR016181">
    <property type="entry name" value="Acyl_CoA_acyltransferase"/>
</dbReference>
<dbReference type="GO" id="GO:0007165">
    <property type="term" value="P:signal transduction"/>
    <property type="evidence" value="ECO:0007669"/>
    <property type="project" value="TreeGrafter"/>
</dbReference>